<keyword evidence="2" id="KW-0131">Cell cycle</keyword>
<organism evidence="4 5">
    <name type="scientific">Lupinus luteus</name>
    <name type="common">European yellow lupine</name>
    <dbReference type="NCBI Taxonomy" id="3873"/>
    <lineage>
        <taxon>Eukaryota</taxon>
        <taxon>Viridiplantae</taxon>
        <taxon>Streptophyta</taxon>
        <taxon>Embryophyta</taxon>
        <taxon>Tracheophyta</taxon>
        <taxon>Spermatophyta</taxon>
        <taxon>Magnoliopsida</taxon>
        <taxon>eudicotyledons</taxon>
        <taxon>Gunneridae</taxon>
        <taxon>Pentapetalae</taxon>
        <taxon>rosids</taxon>
        <taxon>fabids</taxon>
        <taxon>Fabales</taxon>
        <taxon>Fabaceae</taxon>
        <taxon>Papilionoideae</taxon>
        <taxon>50 kb inversion clade</taxon>
        <taxon>genistoids sensu lato</taxon>
        <taxon>core genistoids</taxon>
        <taxon>Genisteae</taxon>
        <taxon>Lupinus</taxon>
    </lineage>
</organism>
<reference evidence="4 5" key="1">
    <citation type="submission" date="2024-03" db="EMBL/GenBank/DDBJ databases">
        <authorList>
            <person name="Martinez-Hernandez J."/>
        </authorList>
    </citation>
    <scope>NUCLEOTIDE SEQUENCE [LARGE SCALE GENOMIC DNA]</scope>
</reference>
<dbReference type="GO" id="GO:0032875">
    <property type="term" value="P:regulation of DNA endoreduplication"/>
    <property type="evidence" value="ECO:0007669"/>
    <property type="project" value="InterPro"/>
</dbReference>
<feature type="region of interest" description="Disordered" evidence="3">
    <location>
        <begin position="1"/>
        <end position="24"/>
    </location>
</feature>
<dbReference type="InterPro" id="IPR040389">
    <property type="entry name" value="SMR"/>
</dbReference>
<proteinExistence type="predicted"/>
<dbReference type="GO" id="GO:0004860">
    <property type="term" value="F:protein kinase inhibitor activity"/>
    <property type="evidence" value="ECO:0007669"/>
    <property type="project" value="UniProtKB-KW"/>
</dbReference>
<feature type="compositionally biased region" description="Basic and acidic residues" evidence="3">
    <location>
        <begin position="1"/>
        <end position="10"/>
    </location>
</feature>
<name>A0AAV1YLQ9_LUPLU</name>
<evidence type="ECO:0000256" key="1">
    <source>
        <dbReference type="ARBA" id="ARBA00023013"/>
    </source>
</evidence>
<feature type="compositionally biased region" description="Polar residues" evidence="3">
    <location>
        <begin position="46"/>
        <end position="58"/>
    </location>
</feature>
<sequence>MSTGSKEKLEPSQMEASRYSKQAEEELTKVNLNQGEEEVVEEFKTPTRSRNKIPSIQTFPPAPRKKRTFSLLMKRSSESDLSLFVRDEEESRSCCNAFPSLGTKTTHPRAAS</sequence>
<dbReference type="PANTHER" id="PTHR33142">
    <property type="entry name" value="CYCLIN-DEPENDENT PROTEIN KINASE INHIBITOR SMR13"/>
    <property type="match status" value="1"/>
</dbReference>
<dbReference type="PANTHER" id="PTHR33142:SF105">
    <property type="match status" value="1"/>
</dbReference>
<evidence type="ECO:0000256" key="2">
    <source>
        <dbReference type="ARBA" id="ARBA00023306"/>
    </source>
</evidence>
<dbReference type="EMBL" id="CAXHTB010000025">
    <property type="protein sequence ID" value="CAL0334003.1"/>
    <property type="molecule type" value="Genomic_DNA"/>
</dbReference>
<keyword evidence="1" id="KW-0649">Protein kinase inhibitor</keyword>
<gene>
    <name evidence="4" type="ORF">LLUT_LOCUS35063</name>
</gene>
<evidence type="ECO:0000313" key="5">
    <source>
        <dbReference type="Proteomes" id="UP001497480"/>
    </source>
</evidence>
<comment type="caution">
    <text evidence="4">The sequence shown here is derived from an EMBL/GenBank/DDBJ whole genome shotgun (WGS) entry which is preliminary data.</text>
</comment>
<evidence type="ECO:0000313" key="4">
    <source>
        <dbReference type="EMBL" id="CAL0334003.1"/>
    </source>
</evidence>
<protein>
    <submittedName>
        <fullName evidence="4">Uncharacterized protein</fullName>
    </submittedName>
</protein>
<dbReference type="Proteomes" id="UP001497480">
    <property type="component" value="Unassembled WGS sequence"/>
</dbReference>
<feature type="region of interest" description="Disordered" evidence="3">
    <location>
        <begin position="37"/>
        <end position="65"/>
    </location>
</feature>
<accession>A0AAV1YLQ9</accession>
<evidence type="ECO:0000256" key="3">
    <source>
        <dbReference type="SAM" id="MobiDB-lite"/>
    </source>
</evidence>
<dbReference type="AlphaFoldDB" id="A0AAV1YLQ9"/>
<keyword evidence="5" id="KW-1185">Reference proteome</keyword>